<dbReference type="Gene3D" id="6.10.250.2180">
    <property type="match status" value="1"/>
</dbReference>
<dbReference type="Pfam" id="PF00520">
    <property type="entry name" value="Ion_trans"/>
    <property type="match status" value="4"/>
</dbReference>
<feature type="binding site" evidence="18">
    <location>
        <position position="1216"/>
    </location>
    <ligand>
        <name>Ca(2+)</name>
        <dbReference type="ChEBI" id="CHEBI:29108"/>
    </ligand>
</feature>
<reference evidence="23 24" key="1">
    <citation type="journal article" date="2018" name="G3 (Bethesda)">
        <title>A High-Quality Reference Genome for the Invasive Mosquitofish Gambusia affinis Using a Chicago Library.</title>
        <authorList>
            <person name="Hoffberg S.L."/>
            <person name="Troendle N.J."/>
            <person name="Glenn T.C."/>
            <person name="Mahmud O."/>
            <person name="Louha S."/>
            <person name="Chalopin D."/>
            <person name="Bennetzen J.L."/>
            <person name="Mauricio R."/>
        </authorList>
    </citation>
    <scope>NUCLEOTIDE SEQUENCE [LARGE SCALE GENOMIC DNA]</scope>
    <source>
        <strain evidence="23">NE01/NJP1002.9</strain>
        <tissue evidence="23">Muscle</tissue>
    </source>
</reference>
<keyword evidence="9 18" id="KW-0106">Calcium</keyword>
<feature type="compositionally biased region" description="Polar residues" evidence="20">
    <location>
        <begin position="2205"/>
        <end position="2214"/>
    </location>
</feature>
<keyword evidence="6 21" id="KW-0812">Transmembrane</keyword>
<feature type="compositionally biased region" description="Basic and acidic residues" evidence="20">
    <location>
        <begin position="2009"/>
        <end position="2032"/>
    </location>
</feature>
<feature type="region of interest" description="Disordered" evidence="20">
    <location>
        <begin position="744"/>
        <end position="892"/>
    </location>
</feature>
<feature type="region of interest" description="Disordered" evidence="20">
    <location>
        <begin position="1964"/>
        <end position="2161"/>
    </location>
</feature>
<feature type="compositionally biased region" description="Polar residues" evidence="20">
    <location>
        <begin position="2093"/>
        <end position="2109"/>
    </location>
</feature>
<feature type="region of interest" description="Disordered" evidence="20">
    <location>
        <begin position="905"/>
        <end position="930"/>
    </location>
</feature>
<feature type="transmembrane region" description="Helical" evidence="21">
    <location>
        <begin position="438"/>
        <end position="460"/>
    </location>
</feature>
<feature type="transmembrane region" description="Helical" evidence="21">
    <location>
        <begin position="1409"/>
        <end position="1427"/>
    </location>
</feature>
<dbReference type="Pfam" id="PF08763">
    <property type="entry name" value="Ca_chan_IQ"/>
    <property type="match status" value="1"/>
</dbReference>
<dbReference type="EMBL" id="NHOQ01001926">
    <property type="protein sequence ID" value="PWA21013.1"/>
    <property type="molecule type" value="Genomic_DNA"/>
</dbReference>
<evidence type="ECO:0000256" key="13">
    <source>
        <dbReference type="ARBA" id="ARBA00023136"/>
    </source>
</evidence>
<keyword evidence="5 19" id="KW-0107">Calcium channel</keyword>
<evidence type="ECO:0000313" key="24">
    <source>
        <dbReference type="Proteomes" id="UP000250572"/>
    </source>
</evidence>
<dbReference type="PROSITE" id="PS50222">
    <property type="entry name" value="EF_HAND_2"/>
    <property type="match status" value="1"/>
</dbReference>
<dbReference type="Gene3D" id="1.10.287.70">
    <property type="match status" value="4"/>
</dbReference>
<protein>
    <recommendedName>
        <fullName evidence="22">EF-hand domain-containing protein</fullName>
    </recommendedName>
</protein>
<dbReference type="Gene3D" id="1.20.120.350">
    <property type="entry name" value="Voltage-gated potassium channels. Chain C"/>
    <property type="match status" value="3"/>
</dbReference>
<dbReference type="InterPro" id="IPR027359">
    <property type="entry name" value="Volt_channel_dom_sf"/>
</dbReference>
<dbReference type="FunFam" id="1.10.287.70:FF:000025">
    <property type="entry name" value="Voltage-dependent R-type calcium channel subunit alpha"/>
    <property type="match status" value="1"/>
</dbReference>
<keyword evidence="10 19" id="KW-0851">Voltage-gated channel</keyword>
<dbReference type="GO" id="GO:0043025">
    <property type="term" value="C:neuronal cell body"/>
    <property type="evidence" value="ECO:0007669"/>
    <property type="project" value="TreeGrafter"/>
</dbReference>
<dbReference type="GO" id="GO:0008331">
    <property type="term" value="F:high voltage-gated calcium channel activity"/>
    <property type="evidence" value="ECO:0007669"/>
    <property type="project" value="TreeGrafter"/>
</dbReference>
<feature type="transmembrane region" description="Helical" evidence="21">
    <location>
        <begin position="1315"/>
        <end position="1340"/>
    </location>
</feature>
<dbReference type="Proteomes" id="UP000250572">
    <property type="component" value="Unassembled WGS sequence"/>
</dbReference>
<feature type="compositionally biased region" description="Polar residues" evidence="20">
    <location>
        <begin position="2035"/>
        <end position="2064"/>
    </location>
</feature>
<feature type="domain" description="EF-hand" evidence="22">
    <location>
        <begin position="1607"/>
        <end position="1642"/>
    </location>
</feature>
<feature type="compositionally biased region" description="Basic and acidic residues" evidence="20">
    <location>
        <begin position="853"/>
        <end position="877"/>
    </location>
</feature>
<evidence type="ECO:0000256" key="6">
    <source>
        <dbReference type="ARBA" id="ARBA00022692"/>
    </source>
</evidence>
<evidence type="ECO:0000256" key="8">
    <source>
        <dbReference type="ARBA" id="ARBA00022737"/>
    </source>
</evidence>
<organism evidence="23 24">
    <name type="scientific">Gambusia affinis</name>
    <name type="common">Western mosquitofish</name>
    <name type="synonym">Heterandria affinis</name>
    <dbReference type="NCBI Taxonomy" id="33528"/>
    <lineage>
        <taxon>Eukaryota</taxon>
        <taxon>Metazoa</taxon>
        <taxon>Chordata</taxon>
        <taxon>Craniata</taxon>
        <taxon>Vertebrata</taxon>
        <taxon>Euteleostomi</taxon>
        <taxon>Actinopterygii</taxon>
        <taxon>Neopterygii</taxon>
        <taxon>Teleostei</taxon>
        <taxon>Neoteleostei</taxon>
        <taxon>Acanthomorphata</taxon>
        <taxon>Ovalentaria</taxon>
        <taxon>Atherinomorphae</taxon>
        <taxon>Cyprinodontiformes</taxon>
        <taxon>Poeciliidae</taxon>
        <taxon>Poeciliinae</taxon>
        <taxon>Gambusia</taxon>
    </lineage>
</organism>
<dbReference type="FunFam" id="1.20.120.350:FF:000001">
    <property type="entry name" value="Voltage-dependent L-type calcium channel subunit alpha"/>
    <property type="match status" value="1"/>
</dbReference>
<keyword evidence="3" id="KW-0597">Phosphoprotein</keyword>
<dbReference type="InterPro" id="IPR031649">
    <property type="entry name" value="GPHH_dom"/>
</dbReference>
<keyword evidence="8" id="KW-0677">Repeat</keyword>
<feature type="region of interest" description="Disordered" evidence="20">
    <location>
        <begin position="2199"/>
        <end position="2223"/>
    </location>
</feature>
<evidence type="ECO:0000256" key="16">
    <source>
        <dbReference type="ARBA" id="ARBA00023303"/>
    </source>
</evidence>
<evidence type="ECO:0000256" key="1">
    <source>
        <dbReference type="ARBA" id="ARBA00004141"/>
    </source>
</evidence>
<name>A0A315VCA2_GAMAF</name>
<feature type="transmembrane region" description="Helical" evidence="21">
    <location>
        <begin position="1000"/>
        <end position="1019"/>
    </location>
</feature>
<keyword evidence="14" id="KW-1015">Disulfide bond</keyword>
<comment type="caution">
    <text evidence="23">The sequence shown here is derived from an EMBL/GenBank/DDBJ whole genome shotgun (WGS) entry which is preliminary data.</text>
</comment>
<keyword evidence="12" id="KW-0406">Ion transport</keyword>
<evidence type="ECO:0000256" key="3">
    <source>
        <dbReference type="ARBA" id="ARBA00022553"/>
    </source>
</evidence>
<keyword evidence="7 18" id="KW-0479">Metal-binding</keyword>
<feature type="compositionally biased region" description="Basic and acidic residues" evidence="20">
    <location>
        <begin position="2149"/>
        <end position="2161"/>
    </location>
</feature>
<dbReference type="GO" id="GO:0045202">
    <property type="term" value="C:synapse"/>
    <property type="evidence" value="ECO:0007669"/>
    <property type="project" value="GOC"/>
</dbReference>
<feature type="transmembrane region" description="Helical" evidence="21">
    <location>
        <begin position="1568"/>
        <end position="1591"/>
    </location>
</feature>
<feature type="transmembrane region" description="Helical" evidence="21">
    <location>
        <begin position="42"/>
        <end position="61"/>
    </location>
</feature>
<dbReference type="InterPro" id="IPR014873">
    <property type="entry name" value="VDCC_a1su_IQ"/>
</dbReference>
<evidence type="ECO:0000256" key="19">
    <source>
        <dbReference type="RuleBase" id="RU003808"/>
    </source>
</evidence>
<evidence type="ECO:0000259" key="22">
    <source>
        <dbReference type="PROSITE" id="PS50222"/>
    </source>
</evidence>
<feature type="binding site" evidence="18">
    <location>
        <position position="491"/>
    </location>
    <ligand>
        <name>Ca(2+)</name>
        <dbReference type="ChEBI" id="CHEBI:29108"/>
    </ligand>
</feature>
<dbReference type="STRING" id="33528.ENSGAFP00000021493"/>
<feature type="transmembrane region" description="Helical" evidence="21">
    <location>
        <begin position="1069"/>
        <end position="1087"/>
    </location>
</feature>
<feature type="compositionally biased region" description="Low complexity" evidence="20">
    <location>
        <begin position="2069"/>
        <end position="2092"/>
    </location>
</feature>
<dbReference type="InterPro" id="IPR002048">
    <property type="entry name" value="EF_hand_dom"/>
</dbReference>
<evidence type="ECO:0000256" key="5">
    <source>
        <dbReference type="ARBA" id="ARBA00022673"/>
    </source>
</evidence>
<comment type="catalytic activity">
    <reaction evidence="17">
        <text>Ca(2+)(in) = Ca(2+)(out)</text>
        <dbReference type="Rhea" id="RHEA:29671"/>
        <dbReference type="ChEBI" id="CHEBI:29108"/>
    </reaction>
</comment>
<dbReference type="Pfam" id="PF16905">
    <property type="entry name" value="GPHH"/>
    <property type="match status" value="1"/>
</dbReference>
<keyword evidence="16" id="KW-0407">Ion channel</keyword>
<evidence type="ECO:0000256" key="21">
    <source>
        <dbReference type="SAM" id="Phobius"/>
    </source>
</evidence>
<feature type="non-terminal residue" evidence="23">
    <location>
        <position position="2223"/>
    </location>
</feature>
<feature type="transmembrane region" description="Helical" evidence="21">
    <location>
        <begin position="121"/>
        <end position="142"/>
    </location>
</feature>
<dbReference type="InterPro" id="IPR005821">
    <property type="entry name" value="Ion_trans_dom"/>
</dbReference>
<evidence type="ECO:0000256" key="10">
    <source>
        <dbReference type="ARBA" id="ARBA00022882"/>
    </source>
</evidence>
<feature type="transmembrane region" description="Helical" evidence="21">
    <location>
        <begin position="305"/>
        <end position="324"/>
    </location>
</feature>
<evidence type="ECO:0000256" key="11">
    <source>
        <dbReference type="ARBA" id="ARBA00022989"/>
    </source>
</evidence>
<feature type="transmembrane region" description="Helical" evidence="21">
    <location>
        <begin position="344"/>
        <end position="363"/>
    </location>
</feature>
<feature type="binding site" evidence="18">
    <location>
        <position position="135"/>
    </location>
    <ligand>
        <name>Ca(2+)</name>
        <dbReference type="ChEBI" id="CHEBI:29108"/>
    </ligand>
</feature>
<evidence type="ECO:0000256" key="7">
    <source>
        <dbReference type="ARBA" id="ARBA00022723"/>
    </source>
</evidence>
<feature type="transmembrane region" description="Helical" evidence="21">
    <location>
        <begin position="154"/>
        <end position="176"/>
    </location>
</feature>
<dbReference type="FunFam" id="1.20.120.350:FF:000011">
    <property type="entry name" value="Voltage-dependent N-type calcium channel subunit alpha"/>
    <property type="match status" value="1"/>
</dbReference>
<evidence type="ECO:0000256" key="9">
    <source>
        <dbReference type="ARBA" id="ARBA00022837"/>
    </source>
</evidence>
<keyword evidence="24" id="KW-1185">Reference proteome</keyword>
<dbReference type="GO" id="GO:0098703">
    <property type="term" value="P:calcium ion import across plasma membrane"/>
    <property type="evidence" value="ECO:0007669"/>
    <property type="project" value="TreeGrafter"/>
</dbReference>
<dbReference type="GO" id="GO:0007268">
    <property type="term" value="P:chemical synaptic transmission"/>
    <property type="evidence" value="ECO:0007669"/>
    <property type="project" value="TreeGrafter"/>
</dbReference>
<dbReference type="PRINTS" id="PR00167">
    <property type="entry name" value="CACHANNEL"/>
</dbReference>
<evidence type="ECO:0000256" key="17">
    <source>
        <dbReference type="ARBA" id="ARBA00036634"/>
    </source>
</evidence>
<dbReference type="FunFam" id="1.10.287.70:FF:000023">
    <property type="entry name" value="Voltage-dependent R-type calcium channel subunit alpha"/>
    <property type="match status" value="1"/>
</dbReference>
<evidence type="ECO:0000256" key="14">
    <source>
        <dbReference type="ARBA" id="ARBA00023157"/>
    </source>
</evidence>
<proteinExistence type="inferred from homology"/>
<evidence type="ECO:0000256" key="4">
    <source>
        <dbReference type="ARBA" id="ARBA00022568"/>
    </source>
</evidence>
<evidence type="ECO:0000256" key="12">
    <source>
        <dbReference type="ARBA" id="ARBA00023065"/>
    </source>
</evidence>
<dbReference type="SMART" id="SM01062">
    <property type="entry name" value="Ca_chan_IQ"/>
    <property type="match status" value="1"/>
</dbReference>
<comment type="subcellular location">
    <subcellularLocation>
        <location evidence="1 19">Membrane</location>
        <topology evidence="1 19">Multi-pass membrane protein</topology>
    </subcellularLocation>
</comment>
<accession>A0A315VCA2</accession>
<feature type="compositionally biased region" description="Basic and acidic residues" evidence="20">
    <location>
        <begin position="773"/>
        <end position="783"/>
    </location>
</feature>
<keyword evidence="2" id="KW-0813">Transport</keyword>
<keyword evidence="4 19" id="KW-0109">Calcium transport</keyword>
<gene>
    <name evidence="23" type="ORF">CCH79_00007153</name>
</gene>
<dbReference type="GO" id="GO:0005891">
    <property type="term" value="C:voltage-gated calcium channel complex"/>
    <property type="evidence" value="ECO:0007669"/>
    <property type="project" value="InterPro"/>
</dbReference>
<dbReference type="InterPro" id="IPR050599">
    <property type="entry name" value="VDCC_alpha-1_subunit"/>
</dbReference>
<evidence type="ECO:0000256" key="15">
    <source>
        <dbReference type="ARBA" id="ARBA00023180"/>
    </source>
</evidence>
<feature type="transmembrane region" description="Helical" evidence="21">
    <location>
        <begin position="1471"/>
        <end position="1489"/>
    </location>
</feature>
<evidence type="ECO:0000313" key="23">
    <source>
        <dbReference type="EMBL" id="PWA21013.1"/>
    </source>
</evidence>
<feature type="transmembrane region" description="Helical" evidence="21">
    <location>
        <begin position="1245"/>
        <end position="1268"/>
    </location>
</feature>
<dbReference type="Gene3D" id="6.10.250.2500">
    <property type="match status" value="1"/>
</dbReference>
<dbReference type="PANTHER" id="PTHR45628:SF5">
    <property type="entry name" value="VOLTAGE-DEPENDENT R-TYPE CALCIUM CHANNEL SUBUNIT ALPHA-1E"/>
    <property type="match status" value="1"/>
</dbReference>
<dbReference type="FunFam" id="1.10.238.10:FF:000063">
    <property type="entry name" value="Voltage-dependent N-type calcium channel subunit alpha"/>
    <property type="match status" value="1"/>
</dbReference>
<feature type="transmembrane region" description="Helical" evidence="21">
    <location>
        <begin position="1360"/>
        <end position="1379"/>
    </location>
</feature>
<keyword evidence="11 21" id="KW-1133">Transmembrane helix</keyword>
<feature type="transmembrane region" description="Helical" evidence="21">
    <location>
        <begin position="1133"/>
        <end position="1155"/>
    </location>
</feature>
<comment type="similarity">
    <text evidence="19">Belongs to the calcium channel alpha-1 subunit (TC 1.A.1.11) family.</text>
</comment>
<evidence type="ECO:0000256" key="20">
    <source>
        <dbReference type="SAM" id="MobiDB-lite"/>
    </source>
</evidence>
<feature type="compositionally biased region" description="Basic and acidic residues" evidence="20">
    <location>
        <begin position="1982"/>
        <end position="1993"/>
    </location>
</feature>
<feature type="region of interest" description="Disordered" evidence="20">
    <location>
        <begin position="600"/>
        <end position="732"/>
    </location>
</feature>
<dbReference type="InterPro" id="IPR002077">
    <property type="entry name" value="VDCCAlpha1"/>
</dbReference>
<sequence length="2223" mass="253412">MNISVDLRTLRAVRVLRPLKLVSGIPSLQIVLKSIMKAMVPLLQIGLLLFFAILMFAIIGLEFYSGKLHKTCTPQPGILENETVDSSEYIFPCGVRQCPAKYACSETWIGPNDGITQFDNILFAVLTVFQCITMEGWTTVLYNTNDALGPTWNWLYFIPLIIIGSFFVLNLVLGVLSGEFAKERERVENRRAFMKLRRQQQIERELNGYRAWIDRAEEVMLAEENRNTGPSALDVLKRATTIKRRGMDVRQGQSGEEHYGDISSVGMPMARASVRSAKRGPTAYFRRKERLLRISIRRVVKTHTFYWTVLGLVALNTLCVAIVHHNQPSWLSNFLCKFSKTTQYYAEFLFLALFLTEMFLKMYSLGPRLYFHSSFNCFDCSVIIGSIFEVLWGFFRPGTSFGISVLRALRLLRIFKITKYWASLRNLVVSLMNSMKSIISLIFLLFLFIVVFALLGMQLFGGRFIFEDYTPTNFDTFPAAIMTVFQILTGEDWNEVMYDGIRSQGGVKSGMWSSIYFIVLTLFGNYTLLNVFLAIAVDNLANAQELTKDEEEAEAAFNQKHALQKAKEVGPLSSFMSSEGSRRRRPYLYRKRAIHRSRPTYSYSLEEAQGSMREGRPPPPLKPSNSFMSRRERRKRMTMSVWEQRTSQLRRHRQMSSREILFSSPSEEKDGPPASVHGRPLSLHRKAVQHTPSGSMKQPTDPLASPGQTQPLASSVPLDATVPGDIPQPPMAVLESECLDPTNVPCLTLPEPPESESTEENKKPGLNHKHVSERRSPRLNVERQHRHVKKFRPPDNVDTLTPETGGHIEIRGRRGHHCDHRNGTRNQASSPGYEGKLDGSYDVGESRTSSGIVEEKGPEPENEDGEVHKHEESRLTNRNEGGNSNLKDVLSGDLCPLKQDNALNQSELLVPSKPEDNSEEKESELDHNKLSSSVIIEVPGVQSSLELSTITVNNKDPETCKSEKEEAEETKPVNTVTPDSMFIFKPDNPMRRACHYVVNLRYFEMCILLVIAASSIALAAEDPVATSSDWNKVLRYFDYVFTGVFTFEMIIKMIHQGLILHDGSYFRDLWNILDFIVVVGALVAFALTNNKGRDIKTIKSLRVLRVLRPLKTIKRLPKLKAVFDCVVTSLKNVFNILIVYKLFMFIFAVIAVQLFKGKFFYCTDSSKDTEKDCQGYYIDYGKDKKEVKKRDWKRHEFHYDNVIWALLTLFTVSTGEGWPQVLQHSVDVTEEDRGPSHGNRMEMSIFYVIYFVVFPFFFVNIFVALIIITFQEQGDKMMEECSLEKNERACIDFAISAKPLTRYMPQNRHTFQYRLWHFVVSPSFEYTVLTMIALNTIVLMMKYYSAPPAYDAFLKHLNTAFTILFSIECVLKILAFGFLNYFRDTWNIFDFITVLGSITEIVVDLQFKSQINVMFVLLTGCLLFPLRRYQRIDTFNMSFLKLFRAARLIKLLRQGYTIRILLWTFVQSFKALPYVCLLIAMLFFIYAIIGMQVFGNIKLNEETHINQHNNFKTFLGALMLLFRSATGESWQEIMLSCLGGQQCETDPSLPLPALTTDQREGCGSDFAYFYFVSFIFFSSFLMLNLFVAVIMDNFEYLTRDSSILGPHHLDEFVRIWGEYDRAASGRIHYTDMYEMLTNMSPPLGLGKKCPSKVAYKRLVLMNMPVDDDMTVHFTSTLMALIRTALEIKIARGGEDRNQMDLDLQKEIGVIWPHLSQKSLDLLVPIHKASDMTIGKIYAAMMIMDYYKQSKAKKLRQQLEEQKHAPMFQRMDASSLPQEILCNAKSLSFLRHSAESALTRGGFVALSPISPQDLFLQPRPRSREQKVEEEDDDYHSPYRLYPHPHHHHHHHHHHLHALVPEVVEYNHLMQQARQDQTVIKSPQHTASIRASSMPRLAVDPQLSKQERKYHCLVLLSVTCLSLGRFTCIKAAVSEDGRLMKRSFSTIGDQCVNGLWQEQHSLEKISPDGTFRARQRSYRGPKLSPRETSSHERGRSKERRHLLSPDVSRCNSEERSREPSCERRQSRSPSEGRMHNVQKQVMATGSPANSASESSTPRNRRQLPQTPSRPRPYISYSPLVCKPSTSPTAAPLSSEGQSQPQDAAGGSTETSWRAEKESRPLSAGHCSSGGQISGPSHPSPHRYISEPYLPFHEDFSGDDSGDRQETLTFESAMATSLGRANAISSAPQLRHSWQVPNGHVRKHLVQGSPTDNSELLSDTDEDDRC</sequence>
<keyword evidence="15" id="KW-0325">Glycoprotein</keyword>
<keyword evidence="13 21" id="KW-0472">Membrane</keyword>
<evidence type="ECO:0000256" key="18">
    <source>
        <dbReference type="PIRSR" id="PIRSR602077-1"/>
    </source>
</evidence>
<dbReference type="PANTHER" id="PTHR45628">
    <property type="entry name" value="VOLTAGE-DEPENDENT CALCIUM CHANNEL TYPE A SUBUNIT ALPHA-1"/>
    <property type="match status" value="1"/>
</dbReference>
<evidence type="ECO:0000256" key="2">
    <source>
        <dbReference type="ARBA" id="ARBA00022448"/>
    </source>
</evidence>
<dbReference type="GO" id="GO:0005509">
    <property type="term" value="F:calcium ion binding"/>
    <property type="evidence" value="ECO:0007669"/>
    <property type="project" value="InterPro"/>
</dbReference>
<feature type="transmembrane region" description="Helical" evidence="21">
    <location>
        <begin position="515"/>
        <end position="537"/>
    </location>
</feature>
<dbReference type="SUPFAM" id="SSF81324">
    <property type="entry name" value="Voltage-gated potassium channels"/>
    <property type="match status" value="4"/>
</dbReference>